<keyword evidence="3" id="KW-1185">Reference proteome</keyword>
<dbReference type="GO" id="GO:0004806">
    <property type="term" value="F:triacylglycerol lipase activity"/>
    <property type="evidence" value="ECO:0007669"/>
    <property type="project" value="InterPro"/>
</dbReference>
<dbReference type="PANTHER" id="PTHR34853:SF1">
    <property type="entry name" value="LIPASE 5"/>
    <property type="match status" value="1"/>
</dbReference>
<dbReference type="EMBL" id="JAKGSG010000029">
    <property type="protein sequence ID" value="MCF4121405.1"/>
    <property type="molecule type" value="Genomic_DNA"/>
</dbReference>
<dbReference type="InterPro" id="IPR005152">
    <property type="entry name" value="Lipase_secreted"/>
</dbReference>
<keyword evidence="1" id="KW-0472">Membrane</keyword>
<feature type="transmembrane region" description="Helical" evidence="1">
    <location>
        <begin position="144"/>
        <end position="162"/>
    </location>
</feature>
<gene>
    <name evidence="2" type="ORF">L1785_10475</name>
</gene>
<dbReference type="Proteomes" id="UP001165405">
    <property type="component" value="Unassembled WGS sequence"/>
</dbReference>
<feature type="transmembrane region" description="Helical" evidence="1">
    <location>
        <begin position="218"/>
        <end position="239"/>
    </location>
</feature>
<sequence>MTITHDPPGTSEPAPPNTLATTSDVVRALAGLVTAALGVVLLLNAPSSVQVVIALSGAGLVVAGVPLLLGRGIPGGDSAPDVATWPRWLDRAAGGVLVALGVTVVAWRVASVRVLAALLAAGLVVSGVTAIVRAVRGSRDDRVAGGLLGGASVAIGLFVLVWPKLSLFLVGLLIGAWLVLTGLTLVIRTVRGGRRRGPAPGTADGGARRRRLRRWAHTAGGALALLVAVALLGATALLYRGDPRIAPDAFYTPPQSVPEEPGRLIRSEQMTDVVPDGMQAWRILYTTTDGAGEPQVASGTVLAAEALPDGPRPVLSVAHGTVGIVPRCAPSLSASPFPDDAAAPQAQMVAEGWVVVASDYVGLGTAGPHAYLVGPDAAHNVLDAQRAADELDGVDLSARTVVWGHSQGGHSALWTGIVAPDYAPEIELLGVAALAPASDLHALAEGVKATTMGKVISAYIAKSWADYYPQLELTAMVTPGYGPIVRLIGNRCAATVGDALAGIATATQLSQEIFRPDQIDGEAGQLLRVNSPTGMIAAPVLIGQGTADGLVLPAQQRDFVAARCAAGQAIDFREYSGLSHLSLVETDSPLTAELLAWTNARLAGEAPTPTC</sequence>
<feature type="transmembrane region" description="Helical" evidence="1">
    <location>
        <begin position="49"/>
        <end position="69"/>
    </location>
</feature>
<feature type="transmembrane region" description="Helical" evidence="1">
    <location>
        <begin position="168"/>
        <end position="187"/>
    </location>
</feature>
<organism evidence="2 3">
    <name type="scientific">Antribacter soli</name>
    <dbReference type="NCBI Taxonomy" id="2910976"/>
    <lineage>
        <taxon>Bacteria</taxon>
        <taxon>Bacillati</taxon>
        <taxon>Actinomycetota</taxon>
        <taxon>Actinomycetes</taxon>
        <taxon>Micrococcales</taxon>
        <taxon>Promicromonosporaceae</taxon>
        <taxon>Antribacter</taxon>
    </lineage>
</organism>
<keyword evidence="2" id="KW-0378">Hydrolase</keyword>
<dbReference type="AlphaFoldDB" id="A0AA41QDF0"/>
<dbReference type="Pfam" id="PF03583">
    <property type="entry name" value="LIP"/>
    <property type="match status" value="1"/>
</dbReference>
<keyword evidence="1" id="KW-1133">Transmembrane helix</keyword>
<evidence type="ECO:0000256" key="1">
    <source>
        <dbReference type="SAM" id="Phobius"/>
    </source>
</evidence>
<dbReference type="RefSeq" id="WP_236089201.1">
    <property type="nucleotide sequence ID" value="NZ_JAKGSG010000029.1"/>
</dbReference>
<feature type="transmembrane region" description="Helical" evidence="1">
    <location>
        <begin position="114"/>
        <end position="132"/>
    </location>
</feature>
<proteinExistence type="predicted"/>
<dbReference type="InterPro" id="IPR005325">
    <property type="entry name" value="DUF308_memb"/>
</dbReference>
<accession>A0AA41QDF0</accession>
<keyword evidence="1" id="KW-0812">Transmembrane</keyword>
<dbReference type="PANTHER" id="PTHR34853">
    <property type="match status" value="1"/>
</dbReference>
<protein>
    <submittedName>
        <fullName evidence="2">Alpha/beta hydrolase</fullName>
    </submittedName>
</protein>
<dbReference type="GO" id="GO:0016042">
    <property type="term" value="P:lipid catabolic process"/>
    <property type="evidence" value="ECO:0007669"/>
    <property type="project" value="InterPro"/>
</dbReference>
<dbReference type="Pfam" id="PF03729">
    <property type="entry name" value="DUF308"/>
    <property type="match status" value="1"/>
</dbReference>
<evidence type="ECO:0000313" key="2">
    <source>
        <dbReference type="EMBL" id="MCF4121405.1"/>
    </source>
</evidence>
<comment type="caution">
    <text evidence="2">The sequence shown here is derived from an EMBL/GenBank/DDBJ whole genome shotgun (WGS) entry which is preliminary data.</text>
</comment>
<dbReference type="SUPFAM" id="SSF53474">
    <property type="entry name" value="alpha/beta-Hydrolases"/>
    <property type="match status" value="1"/>
</dbReference>
<dbReference type="Gene3D" id="3.40.50.1820">
    <property type="entry name" value="alpha/beta hydrolase"/>
    <property type="match status" value="1"/>
</dbReference>
<dbReference type="Gene3D" id="1.10.260.130">
    <property type="match status" value="1"/>
</dbReference>
<reference evidence="2" key="1">
    <citation type="submission" date="2022-01" db="EMBL/GenBank/DDBJ databases">
        <title>Antribacter sp. nov., isolated from Guizhou of China.</title>
        <authorList>
            <person name="Chengliang C."/>
            <person name="Ya Z."/>
        </authorList>
    </citation>
    <scope>NUCLEOTIDE SEQUENCE</scope>
    <source>
        <strain evidence="2">KLBMP 9083</strain>
    </source>
</reference>
<evidence type="ECO:0000313" key="3">
    <source>
        <dbReference type="Proteomes" id="UP001165405"/>
    </source>
</evidence>
<dbReference type="InterPro" id="IPR029058">
    <property type="entry name" value="AB_hydrolase_fold"/>
</dbReference>
<feature type="transmembrane region" description="Helical" evidence="1">
    <location>
        <begin position="25"/>
        <end position="43"/>
    </location>
</feature>
<name>A0AA41QDF0_9MICO</name>